<dbReference type="GeneID" id="55988325"/>
<keyword evidence="4" id="KW-0804">Transcription</keyword>
<protein>
    <recommendedName>
        <fullName evidence="7">Xylanolytic transcriptional activator regulatory domain-containing protein</fullName>
    </recommendedName>
</protein>
<dbReference type="InterPro" id="IPR050987">
    <property type="entry name" value="AtrR-like"/>
</dbReference>
<keyword evidence="3" id="KW-0238">DNA-binding</keyword>
<sequence>MSNRFITPSENVRETPNRQPSRPTNTGDIRSITLPVEHQQLDTYGSELYVDLLLEDERTTERRRNESLILKAHDQYIGSSGIAFFSDQRLVSISDRLGHRKLRDLLEDVATSVNSRINYNTHLPATRIKFIKPSTTLQISQASAELYIAAYFENVHPVYPFIDRRWLEERAYSGDIALLPPDMLPFSALYHAVLALGAQYHGGGSFEPGTGISWKLYQIALGLFPEILDSKESLVNVQAVTAMAIFAHNSSCIQIAHMLTAEAARMAQSINLHRAISDNENVSLCQRTFWVIYFLEKTLSFTCGKSSTILDCDIGTPIPDTSKAVSGGFDWLRTICRFSRLISKAYTTLFSISATLLPTASVRDTLILFNRKLESWRLSVPEEFRPGTSLRCFNKPDNPSNMILLRLNYHYYCAVIALARLSSDLPPAEASYLLTERREMLLKACSTIIELTNQIDVAPCTPIWMLLSAPLSAMFTLFDFVIHNPEDEKTAGNLSLLGIAAGYFCRLEYASGGALKTSVLSDISHIARDYIHDTKHGTTTTITNPLYAPNTPRPEGATIPESQTPLSLPEDPTPSFELPQGHTTTGYLYNTGDDFQFLMGNRFPEGVDLDELFCRLSPAAHSYPFE</sequence>
<dbReference type="PANTHER" id="PTHR46910:SF37">
    <property type="entry name" value="ZN(II)2CYS6 TRANSCRIPTION FACTOR (EUROFUNG)"/>
    <property type="match status" value="1"/>
</dbReference>
<keyword evidence="5" id="KW-0539">Nucleus</keyword>
<dbReference type="PANTHER" id="PTHR46910">
    <property type="entry name" value="TRANSCRIPTION FACTOR PDR1"/>
    <property type="match status" value="1"/>
</dbReference>
<dbReference type="GO" id="GO:0008270">
    <property type="term" value="F:zinc ion binding"/>
    <property type="evidence" value="ECO:0007669"/>
    <property type="project" value="InterPro"/>
</dbReference>
<dbReference type="EMBL" id="CP055898">
    <property type="protein sequence ID" value="QKX53732.1"/>
    <property type="molecule type" value="Genomic_DNA"/>
</dbReference>
<feature type="compositionally biased region" description="Polar residues" evidence="6">
    <location>
        <begin position="1"/>
        <end position="10"/>
    </location>
</feature>
<reference evidence="9" key="1">
    <citation type="submission" date="2020-06" db="EMBL/GenBank/DDBJ databases">
        <title>A chromosome-scale genome assembly of Talaromyces rugulosus W13939.</title>
        <authorList>
            <person name="Wang B."/>
            <person name="Guo L."/>
            <person name="Ye K."/>
            <person name="Wang L."/>
        </authorList>
    </citation>
    <scope>NUCLEOTIDE SEQUENCE [LARGE SCALE GENOMIC DNA]</scope>
    <source>
        <strain evidence="9">W13939</strain>
    </source>
</reference>
<evidence type="ECO:0000256" key="3">
    <source>
        <dbReference type="ARBA" id="ARBA00023125"/>
    </source>
</evidence>
<dbReference type="Pfam" id="PF04082">
    <property type="entry name" value="Fungal_trans"/>
    <property type="match status" value="1"/>
</dbReference>
<name>A0A7H8QJB2_TALRU</name>
<organism evidence="8 9">
    <name type="scientific">Talaromyces rugulosus</name>
    <name type="common">Penicillium rugulosum</name>
    <dbReference type="NCBI Taxonomy" id="121627"/>
    <lineage>
        <taxon>Eukaryota</taxon>
        <taxon>Fungi</taxon>
        <taxon>Dikarya</taxon>
        <taxon>Ascomycota</taxon>
        <taxon>Pezizomycotina</taxon>
        <taxon>Eurotiomycetes</taxon>
        <taxon>Eurotiomycetidae</taxon>
        <taxon>Eurotiales</taxon>
        <taxon>Trichocomaceae</taxon>
        <taxon>Talaromyces</taxon>
        <taxon>Talaromyces sect. Islandici</taxon>
    </lineage>
</organism>
<dbReference type="InterPro" id="IPR007219">
    <property type="entry name" value="XnlR_reg_dom"/>
</dbReference>
<dbReference type="GO" id="GO:0006351">
    <property type="term" value="P:DNA-templated transcription"/>
    <property type="evidence" value="ECO:0007669"/>
    <property type="project" value="InterPro"/>
</dbReference>
<dbReference type="GO" id="GO:0003677">
    <property type="term" value="F:DNA binding"/>
    <property type="evidence" value="ECO:0007669"/>
    <property type="project" value="UniProtKB-KW"/>
</dbReference>
<keyword evidence="9" id="KW-1185">Reference proteome</keyword>
<evidence type="ECO:0000259" key="7">
    <source>
        <dbReference type="SMART" id="SM00906"/>
    </source>
</evidence>
<evidence type="ECO:0000256" key="4">
    <source>
        <dbReference type="ARBA" id="ARBA00023163"/>
    </source>
</evidence>
<keyword evidence="2" id="KW-0805">Transcription regulation</keyword>
<evidence type="ECO:0000256" key="6">
    <source>
        <dbReference type="SAM" id="MobiDB-lite"/>
    </source>
</evidence>
<comment type="subcellular location">
    <subcellularLocation>
        <location evidence="1">Nucleus</location>
    </subcellularLocation>
</comment>
<dbReference type="KEGG" id="trg:TRUGW13939_00812"/>
<dbReference type="OrthoDB" id="39175at2759"/>
<feature type="region of interest" description="Disordered" evidence="6">
    <location>
        <begin position="541"/>
        <end position="572"/>
    </location>
</feature>
<dbReference type="SMART" id="SM00906">
    <property type="entry name" value="Fungal_trans"/>
    <property type="match status" value="1"/>
</dbReference>
<evidence type="ECO:0000256" key="1">
    <source>
        <dbReference type="ARBA" id="ARBA00004123"/>
    </source>
</evidence>
<evidence type="ECO:0000313" key="8">
    <source>
        <dbReference type="EMBL" id="QKX53732.1"/>
    </source>
</evidence>
<feature type="region of interest" description="Disordered" evidence="6">
    <location>
        <begin position="1"/>
        <end position="29"/>
    </location>
</feature>
<gene>
    <name evidence="8" type="ORF">TRUGW13939_00812</name>
</gene>
<dbReference type="GO" id="GO:0003700">
    <property type="term" value="F:DNA-binding transcription factor activity"/>
    <property type="evidence" value="ECO:0007669"/>
    <property type="project" value="InterPro"/>
</dbReference>
<dbReference type="RefSeq" id="XP_035339911.1">
    <property type="nucleotide sequence ID" value="XM_035484018.1"/>
</dbReference>
<accession>A0A7H8QJB2</accession>
<proteinExistence type="predicted"/>
<dbReference type="Proteomes" id="UP000509510">
    <property type="component" value="Chromosome I"/>
</dbReference>
<dbReference type="GO" id="GO:0005634">
    <property type="term" value="C:nucleus"/>
    <property type="evidence" value="ECO:0007669"/>
    <property type="project" value="UniProtKB-SubCell"/>
</dbReference>
<feature type="compositionally biased region" description="Polar residues" evidence="6">
    <location>
        <begin position="17"/>
        <end position="28"/>
    </location>
</feature>
<dbReference type="AlphaFoldDB" id="A0A7H8QJB2"/>
<evidence type="ECO:0000256" key="5">
    <source>
        <dbReference type="ARBA" id="ARBA00023242"/>
    </source>
</evidence>
<evidence type="ECO:0000313" key="9">
    <source>
        <dbReference type="Proteomes" id="UP000509510"/>
    </source>
</evidence>
<dbReference type="CDD" id="cd12148">
    <property type="entry name" value="fungal_TF_MHR"/>
    <property type="match status" value="1"/>
</dbReference>
<feature type="domain" description="Xylanolytic transcriptional activator regulatory" evidence="7">
    <location>
        <begin position="256"/>
        <end position="325"/>
    </location>
</feature>
<evidence type="ECO:0000256" key="2">
    <source>
        <dbReference type="ARBA" id="ARBA00023015"/>
    </source>
</evidence>